<dbReference type="PROSITE" id="PS50853">
    <property type="entry name" value="FN3"/>
    <property type="match status" value="1"/>
</dbReference>
<dbReference type="InterPro" id="IPR008964">
    <property type="entry name" value="Invasin/intimin_cell_adhesion"/>
</dbReference>
<dbReference type="SUPFAM" id="SSF49785">
    <property type="entry name" value="Galactose-binding domain-like"/>
    <property type="match status" value="1"/>
</dbReference>
<dbReference type="SMART" id="SM00635">
    <property type="entry name" value="BID_2"/>
    <property type="match status" value="3"/>
</dbReference>
<comment type="caution">
    <text evidence="5">The sequence shown here is derived from an EMBL/GenBank/DDBJ whole genome shotgun (WGS) entry which is preliminary data.</text>
</comment>
<feature type="domain" description="Fibronectin type-III" evidence="4">
    <location>
        <begin position="1101"/>
        <end position="1188"/>
    </location>
</feature>
<keyword evidence="6" id="KW-1185">Reference proteome</keyword>
<protein>
    <submittedName>
        <fullName evidence="5">Bacterial Ig-like domain (Group 2)</fullName>
    </submittedName>
</protein>
<dbReference type="InterPro" id="IPR003961">
    <property type="entry name" value="FN3_dom"/>
</dbReference>
<dbReference type="InterPro" id="IPR000421">
    <property type="entry name" value="FA58C"/>
</dbReference>
<dbReference type="GO" id="GO:0016798">
    <property type="term" value="F:hydrolase activity, acting on glycosyl bonds"/>
    <property type="evidence" value="ECO:0007669"/>
    <property type="project" value="UniProtKB-KW"/>
</dbReference>
<dbReference type="InterPro" id="IPR003343">
    <property type="entry name" value="Big_2"/>
</dbReference>
<accession>A0A4U8QJW9</accession>
<dbReference type="InterPro" id="IPR013783">
    <property type="entry name" value="Ig-like_fold"/>
</dbReference>
<evidence type="ECO:0000259" key="3">
    <source>
        <dbReference type="PROSITE" id="PS50022"/>
    </source>
</evidence>
<dbReference type="EMBL" id="QGQD01000037">
    <property type="protein sequence ID" value="TLD01476.1"/>
    <property type="molecule type" value="Genomic_DNA"/>
</dbReference>
<dbReference type="STRING" id="180332.GCA_000797495_03094"/>
<evidence type="ECO:0000259" key="4">
    <source>
        <dbReference type="PROSITE" id="PS50853"/>
    </source>
</evidence>
<dbReference type="InterPro" id="IPR008979">
    <property type="entry name" value="Galactose-bd-like_sf"/>
</dbReference>
<dbReference type="PROSITE" id="PS50022">
    <property type="entry name" value="FA58C_3"/>
    <property type="match status" value="1"/>
</dbReference>
<dbReference type="Gene3D" id="2.60.40.1080">
    <property type="match status" value="3"/>
</dbReference>
<evidence type="ECO:0000256" key="1">
    <source>
        <dbReference type="ARBA" id="ARBA00023295"/>
    </source>
</evidence>
<keyword evidence="1" id="KW-0378">Hydrolase</keyword>
<dbReference type="SUPFAM" id="SSF49373">
    <property type="entry name" value="Invasin/intimin cell-adhesion fragments"/>
    <property type="match status" value="3"/>
</dbReference>
<dbReference type="Gene3D" id="2.60.40.10">
    <property type="entry name" value="Immunoglobulins"/>
    <property type="match status" value="2"/>
</dbReference>
<keyword evidence="2" id="KW-0732">Signal</keyword>
<dbReference type="Pfam" id="PF02368">
    <property type="entry name" value="Big_2"/>
    <property type="match status" value="3"/>
</dbReference>
<dbReference type="Pfam" id="PF22633">
    <property type="entry name" value="F5_F8_type_C_2"/>
    <property type="match status" value="1"/>
</dbReference>
<dbReference type="CDD" id="cd00063">
    <property type="entry name" value="FN3"/>
    <property type="match status" value="1"/>
</dbReference>
<dbReference type="SMART" id="SM00060">
    <property type="entry name" value="FN3"/>
    <property type="match status" value="2"/>
</dbReference>
<dbReference type="Pfam" id="PF00041">
    <property type="entry name" value="fn3"/>
    <property type="match status" value="1"/>
</dbReference>
<dbReference type="RefSeq" id="WP_138002217.1">
    <property type="nucleotide sequence ID" value="NZ_QGQD01000037.1"/>
</dbReference>
<dbReference type="InterPro" id="IPR011050">
    <property type="entry name" value="Pectin_lyase_fold/virulence"/>
</dbReference>
<evidence type="ECO:0000256" key="2">
    <source>
        <dbReference type="SAM" id="SignalP"/>
    </source>
</evidence>
<dbReference type="AlphaFoldDB" id="A0A4U8QJW9"/>
<dbReference type="InterPro" id="IPR012334">
    <property type="entry name" value="Pectin_lyas_fold"/>
</dbReference>
<dbReference type="Gene3D" id="2.60.120.260">
    <property type="entry name" value="Galactose-binding domain-like"/>
    <property type="match status" value="1"/>
</dbReference>
<dbReference type="SUPFAM" id="SSF49265">
    <property type="entry name" value="Fibronectin type III"/>
    <property type="match status" value="1"/>
</dbReference>
<dbReference type="Gene3D" id="2.160.20.10">
    <property type="entry name" value="Single-stranded right-handed beta-helix, Pectin lyase-like"/>
    <property type="match status" value="1"/>
</dbReference>
<evidence type="ECO:0000313" key="5">
    <source>
        <dbReference type="EMBL" id="TLD01476.1"/>
    </source>
</evidence>
<gene>
    <name evidence="5" type="ORF">DSM106044_01621</name>
</gene>
<feature type="chain" id="PRO_5039057097" evidence="2">
    <location>
        <begin position="27"/>
        <end position="1276"/>
    </location>
</feature>
<dbReference type="Proteomes" id="UP000306509">
    <property type="component" value="Unassembled WGS sequence"/>
</dbReference>
<proteinExistence type="predicted"/>
<dbReference type="InterPro" id="IPR036116">
    <property type="entry name" value="FN3_sf"/>
</dbReference>
<sequence precursor="true">MLKKSKRWISLGLSAMLVLGSLIVPGVEVQAEESAGTTYYIDYDGGDDGNPGTSEEDAWSSLEKINSTTFEPGDKILFQKGDVWTGQLSPKGSGEKGNPIEIGAYGDSEARPLIQGNNWCGENGDDLENRIFNAAVYFYNQQYWEITSLEVTNRIPGDNPDDHIKKYGVLIMAEDAGTLEQMNCRDLYVHDIVSHPIGQQAGIGRGGIIYSIRGNQVPTRWNDITVENNIVGPNINHYGINFMSTWGSSRFEHETGIPDSEYAGSRYNSTNLVIRNNYCEDIGNAAICPTAYSNAVIEYNTCDGCNSGPNGNVPIWWENGEYTVAQFNEVFGSGASESKEDSQAFDADVNATLNYIQYNYTHDNPSGAYFECALGTTYTTHIRYNISQNDGYGTNSYGGGAIVTMGGWSTGDNNRMYVYNNDFYLSEGHNSYITNNWDGTPVNKENFRFTNNVIYSDATSKGWHEDLMGTAENNAYGGSDASILRSDDEKAVTVTADDFVNIGTGSLGLDSVGGYQLSENSGCIEAGTLIEDNGGRDYWGNPVSAVGAPNIGADNSKAANQVPEGTIDFEDRPEDETPFTEMYKNCIFSGEWRTGSADGLKTLYLADGETSGVISLPKGQKLKSFQAQCEGTAWVTLEAEGYKKSFLITSANNYFNTGLTSAIDNLTVTVEGSAGSRVYFDNLLLEKGEYEPVNIALNKPVTTSGNDQYPGSCGNDGNEGTMWVHAGDELNEWWMVDLGQEYDLNNFELVFEQDEEEAWGYQIEGRKGPDDEFEMLFDRSDNTDGSRVQTGTFGTNGTYRYLKVILTKFPGYDYWPGFAEFKVYEKAAPEEIPPTGITLNQEEALLTKANETLQLEAVVTPENADNRNVIWESSNQDVAAVNQEGVVSAKANGTSVITATVEGTDLKATCQVTVEIPAPVIPVSKVELDKTAVTLTKAGERVQIKAVVSPQNATDKTVSFRSTDSRVATVDASGMISAVGNGKVDIIAATRDGNKTAVCKVNVAIPVKVTGITLDKTDLKITKKGASVQLNAQVIPANASEKTLTWSSSQPKTVSVSNTGKITALKNGRSEITVKSADGGFVKKCLVTVEYKDAKVKKPGKITNVKTSAISNNSLKISWKKNKDADYYKVYLYNKKGKKWKEVKRTYDNSVKITGLKEGTAYTYRVAGVNAGGTGKNSASLTGVTKPSAAKLKSVKKSTKGRAVLRYTNVKNATYVIRMKTGKGSYKKIGETTKTKLQSPKLKKGKTYSFKVRTYIKYGKDKIWGSYSNTINYKVK</sequence>
<dbReference type="SUPFAM" id="SSF51126">
    <property type="entry name" value="Pectin lyase-like"/>
    <property type="match status" value="1"/>
</dbReference>
<keyword evidence="1" id="KW-0326">Glycosidase</keyword>
<feature type="signal peptide" evidence="2">
    <location>
        <begin position="1"/>
        <end position="26"/>
    </location>
</feature>
<name>A0A4U8QJW9_9FIRM</name>
<feature type="domain" description="F5/8 type C" evidence="3">
    <location>
        <begin position="678"/>
        <end position="826"/>
    </location>
</feature>
<evidence type="ECO:0000313" key="6">
    <source>
        <dbReference type="Proteomes" id="UP000306509"/>
    </source>
</evidence>
<reference evidence="5 6" key="1">
    <citation type="journal article" date="2019" name="Anaerobe">
        <title>Detection of Robinsoniella peoriensis in multiple bone samples of a trauma patient.</title>
        <authorList>
            <person name="Schrottner P."/>
            <person name="Hartwich K."/>
            <person name="Bunk B."/>
            <person name="Schober I."/>
            <person name="Helbig S."/>
            <person name="Rudolph W.W."/>
            <person name="Gunzer F."/>
        </authorList>
    </citation>
    <scope>NUCLEOTIDE SEQUENCE [LARGE SCALE GENOMIC DNA]</scope>
    <source>
        <strain evidence="5 6">DSM 106044</strain>
    </source>
</reference>
<organism evidence="5 6">
    <name type="scientific">Robinsoniella peoriensis</name>
    <dbReference type="NCBI Taxonomy" id="180332"/>
    <lineage>
        <taxon>Bacteria</taxon>
        <taxon>Bacillati</taxon>
        <taxon>Bacillota</taxon>
        <taxon>Clostridia</taxon>
        <taxon>Lachnospirales</taxon>
        <taxon>Lachnospiraceae</taxon>
        <taxon>Robinsoniella</taxon>
    </lineage>
</organism>